<evidence type="ECO:0000313" key="1">
    <source>
        <dbReference type="EMBL" id="KKN17211.1"/>
    </source>
</evidence>
<protein>
    <submittedName>
        <fullName evidence="1">Uncharacterized protein</fullName>
    </submittedName>
</protein>
<dbReference type="EMBL" id="LAZR01003545">
    <property type="protein sequence ID" value="KKN17211.1"/>
    <property type="molecule type" value="Genomic_DNA"/>
</dbReference>
<reference evidence="1" key="1">
    <citation type="journal article" date="2015" name="Nature">
        <title>Complex archaea that bridge the gap between prokaryotes and eukaryotes.</title>
        <authorList>
            <person name="Spang A."/>
            <person name="Saw J.H."/>
            <person name="Jorgensen S.L."/>
            <person name="Zaremba-Niedzwiedzka K."/>
            <person name="Martijn J."/>
            <person name="Lind A.E."/>
            <person name="van Eijk R."/>
            <person name="Schleper C."/>
            <person name="Guy L."/>
            <person name="Ettema T.J."/>
        </authorList>
    </citation>
    <scope>NUCLEOTIDE SEQUENCE</scope>
</reference>
<name>A0A0F9QVP2_9ZZZZ</name>
<gene>
    <name evidence="1" type="ORF">LCGC14_0968200</name>
</gene>
<sequence length="209" mass="21676">MKLTSKTLIATLLATGMSTAAIAQTTTGAGVGASVGTLNGVSADVNASGSASTNVTKDVKEMSKDMTDMAKDKTDMAKDKAKMVKDTAKEGSAKTSKMAKENYGQLISDLRTNSSANAEVETNIKNFKADAQVDTVLVSDLKKDAGKDAKSLDNALEAQKDSVTKMRSAIDANADLKSKVEAQGYSVGDIVAVRSGANGELTLVVDDRS</sequence>
<accession>A0A0F9QVP2</accession>
<organism evidence="1">
    <name type="scientific">marine sediment metagenome</name>
    <dbReference type="NCBI Taxonomy" id="412755"/>
    <lineage>
        <taxon>unclassified sequences</taxon>
        <taxon>metagenomes</taxon>
        <taxon>ecological metagenomes</taxon>
    </lineage>
</organism>
<comment type="caution">
    <text evidence="1">The sequence shown here is derived from an EMBL/GenBank/DDBJ whole genome shotgun (WGS) entry which is preliminary data.</text>
</comment>
<dbReference type="AlphaFoldDB" id="A0A0F9QVP2"/>
<proteinExistence type="predicted"/>